<dbReference type="Gene3D" id="2.40.10.10">
    <property type="entry name" value="Trypsin-like serine proteases"/>
    <property type="match status" value="2"/>
</dbReference>
<reference evidence="1" key="1">
    <citation type="submission" date="2022-05" db="EMBL/GenBank/DDBJ databases">
        <title>Description of a novel species of Leclercia; Leclercia tamurae and the Proposal for a Novel Genus Silvania gen. nov. Containing Two Novel Species Silvania hatchlandensis sp. nov. and Silvania confinis sp. nov. Isolated from the Rhizosphere of Oak.</title>
        <authorList>
            <person name="Maddock D.W."/>
            <person name="Brady C.L."/>
            <person name="Denman S."/>
            <person name="Arnold D."/>
        </authorList>
    </citation>
    <scope>NUCLEOTIDE SEQUENCE</scope>
    <source>
        <strain evidence="1">H19S6</strain>
    </source>
</reference>
<dbReference type="RefSeq" id="WP_271280619.1">
    <property type="nucleotide sequence ID" value="NZ_JAMGZK010000031.1"/>
</dbReference>
<name>A0A9J6PZB4_9ENTR</name>
<evidence type="ECO:0000313" key="1">
    <source>
        <dbReference type="EMBL" id="MCU6662822.1"/>
    </source>
</evidence>
<accession>A0A9J6PZB4</accession>
<keyword evidence="1" id="KW-0378">Hydrolase</keyword>
<keyword evidence="2" id="KW-1185">Reference proteome</keyword>
<comment type="caution">
    <text evidence="1">The sequence shown here is derived from an EMBL/GenBank/DDBJ whole genome shotgun (WGS) entry which is preliminary data.</text>
</comment>
<sequence>MKCLIFALFALTAPVLLLGCVVMSGTSSTDFTATKQVDLVYIGLPAPLSWFVGGIQGSAFPVTDTLSLTAAHVAVPLLKSIRAQHPLCDVAVIARNNAGKPLHKLAFARRGRNVVLFGYSAINSLPKSSSGMIDGFLKRDGCYYGVITGAGAVSGMSGGPVIDSLTGETVGVITNVILGKGAVVFIAVQDFTNLLDRMRIPYKTY</sequence>
<dbReference type="EMBL" id="JAMGZK010000031">
    <property type="protein sequence ID" value="MCU6662822.1"/>
    <property type="molecule type" value="Genomic_DNA"/>
</dbReference>
<dbReference type="SUPFAM" id="SSF50494">
    <property type="entry name" value="Trypsin-like serine proteases"/>
    <property type="match status" value="1"/>
</dbReference>
<dbReference type="Pfam" id="PF13365">
    <property type="entry name" value="Trypsin_2"/>
    <property type="match status" value="1"/>
</dbReference>
<keyword evidence="1" id="KW-0645">Protease</keyword>
<dbReference type="GO" id="GO:0006508">
    <property type="term" value="P:proteolysis"/>
    <property type="evidence" value="ECO:0007669"/>
    <property type="project" value="UniProtKB-KW"/>
</dbReference>
<protein>
    <submittedName>
        <fullName evidence="1">Serine protease</fullName>
    </submittedName>
</protein>
<dbReference type="GO" id="GO:0008233">
    <property type="term" value="F:peptidase activity"/>
    <property type="evidence" value="ECO:0007669"/>
    <property type="project" value="UniProtKB-KW"/>
</dbReference>
<gene>
    <name evidence="1" type="ORF">M8014_00430</name>
</gene>
<dbReference type="PROSITE" id="PS51257">
    <property type="entry name" value="PROKAR_LIPOPROTEIN"/>
    <property type="match status" value="1"/>
</dbReference>
<evidence type="ECO:0000313" key="2">
    <source>
        <dbReference type="Proteomes" id="UP001063816"/>
    </source>
</evidence>
<dbReference type="AlphaFoldDB" id="A0A9J6PZB4"/>
<proteinExistence type="predicted"/>
<dbReference type="InterPro" id="IPR043504">
    <property type="entry name" value="Peptidase_S1_PA_chymotrypsin"/>
</dbReference>
<organism evidence="1 2">
    <name type="scientific">Silvania hatchlandensis</name>
    <dbReference type="NCBI Taxonomy" id="2926469"/>
    <lineage>
        <taxon>Bacteria</taxon>
        <taxon>Pseudomonadati</taxon>
        <taxon>Pseudomonadota</taxon>
        <taxon>Gammaproteobacteria</taxon>
        <taxon>Enterobacterales</taxon>
        <taxon>Enterobacteriaceae</taxon>
        <taxon>Silvania</taxon>
    </lineage>
</organism>
<dbReference type="InterPro" id="IPR009003">
    <property type="entry name" value="Peptidase_S1_PA"/>
</dbReference>
<dbReference type="Proteomes" id="UP001063816">
    <property type="component" value="Unassembled WGS sequence"/>
</dbReference>